<evidence type="ECO:0000313" key="4">
    <source>
        <dbReference type="EMBL" id="WGV51286.1"/>
    </source>
</evidence>
<keyword evidence="1" id="KW-0812">Transmembrane</keyword>
<organism evidence="2 6">
    <name type="scientific">Rhodococcus erythropolis</name>
    <name type="common">Arthrobacter picolinophilus</name>
    <dbReference type="NCBI Taxonomy" id="1833"/>
    <lineage>
        <taxon>Bacteria</taxon>
        <taxon>Bacillati</taxon>
        <taxon>Actinomycetota</taxon>
        <taxon>Actinomycetes</taxon>
        <taxon>Mycobacteriales</taxon>
        <taxon>Nocardiaceae</taxon>
        <taxon>Rhodococcus</taxon>
        <taxon>Rhodococcus erythropolis group</taxon>
    </lineage>
</organism>
<evidence type="ECO:0000256" key="1">
    <source>
        <dbReference type="SAM" id="Phobius"/>
    </source>
</evidence>
<reference evidence="4" key="3">
    <citation type="submission" date="2023-08" db="EMBL/GenBank/DDBJ databases">
        <title>Isolation and Characterization of Rhodococcus erythropolis MGMM8.</title>
        <authorList>
            <person name="Diabankana R.G.C."/>
            <person name="Afordoanyi D.M."/>
            <person name="Validov S.Z."/>
        </authorList>
    </citation>
    <scope>NUCLEOTIDE SEQUENCE</scope>
    <source>
        <strain evidence="4">MGMM8</strain>
    </source>
</reference>
<dbReference type="Proteomes" id="UP001230933">
    <property type="component" value="Chromosome"/>
</dbReference>
<keyword evidence="1" id="KW-0472">Membrane</keyword>
<evidence type="ECO:0000313" key="2">
    <source>
        <dbReference type="EMBL" id="MBH5142842.1"/>
    </source>
</evidence>
<name>A0A1F2Q5A1_RHOER</name>
<accession>A0A1F2Q5A1</accession>
<evidence type="ECO:0000313" key="3">
    <source>
        <dbReference type="EMBL" id="QIP39046.1"/>
    </source>
</evidence>
<proteinExistence type="predicted"/>
<dbReference type="Proteomes" id="UP000502345">
    <property type="component" value="Chromosome"/>
</dbReference>
<dbReference type="RefSeq" id="WP_019744371.1">
    <property type="nucleotide sequence ID" value="NZ_AP018733.1"/>
</dbReference>
<evidence type="ECO:0000313" key="5">
    <source>
        <dbReference type="Proteomes" id="UP000502345"/>
    </source>
</evidence>
<reference evidence="3 5" key="1">
    <citation type="submission" date="2020-03" db="EMBL/GenBank/DDBJ databases">
        <title>Screen low temperature-resistant strains for efficient degradation of petroleum hydrocarbons under the low temperature.</title>
        <authorList>
            <person name="Wang Y."/>
            <person name="Chen J."/>
        </authorList>
    </citation>
    <scope>NUCLEOTIDE SEQUENCE [LARGE SCALE GENOMIC DNA]</scope>
    <source>
        <strain evidence="3 5">KB1</strain>
    </source>
</reference>
<dbReference type="Proteomes" id="UP000627573">
    <property type="component" value="Unassembled WGS sequence"/>
</dbReference>
<dbReference type="GeneID" id="66899791"/>
<keyword evidence="6" id="KW-1185">Reference proteome</keyword>
<dbReference type="EMBL" id="CP050124">
    <property type="protein sequence ID" value="QIP39046.1"/>
    <property type="molecule type" value="Genomic_DNA"/>
</dbReference>
<evidence type="ECO:0000313" key="6">
    <source>
        <dbReference type="Proteomes" id="UP000627573"/>
    </source>
</evidence>
<dbReference type="EMBL" id="JAECSB010000030">
    <property type="protein sequence ID" value="MBH5142842.1"/>
    <property type="molecule type" value="Genomic_DNA"/>
</dbReference>
<protein>
    <submittedName>
        <fullName evidence="2">Uncharacterized protein</fullName>
    </submittedName>
</protein>
<reference evidence="2 6" key="2">
    <citation type="submission" date="2020-12" db="EMBL/GenBank/DDBJ databases">
        <title>Draft genome sequence of furan degrading bacterial strain FUR100.</title>
        <authorList>
            <person name="Woiski C."/>
        </authorList>
    </citation>
    <scope>NUCLEOTIDE SEQUENCE [LARGE SCALE GENOMIC DNA]</scope>
    <source>
        <strain evidence="2 6">FUR100</strain>
    </source>
</reference>
<feature type="transmembrane region" description="Helical" evidence="1">
    <location>
        <begin position="26"/>
        <end position="49"/>
    </location>
</feature>
<dbReference type="EMBL" id="CP124545">
    <property type="protein sequence ID" value="WGV51286.1"/>
    <property type="molecule type" value="Genomic_DNA"/>
</dbReference>
<keyword evidence="1" id="KW-1133">Transmembrane helix</keyword>
<gene>
    <name evidence="3" type="ORF">G9444_1802</name>
    <name evidence="2" type="ORF">I3517_09465</name>
    <name evidence="4" type="ORF">QIE55_08740</name>
</gene>
<sequence length="51" mass="5435">MSSQEALRTESTHDAPLRQRGSRTEVILFAILGASVLVTLLVLMIPGIVSG</sequence>
<dbReference type="AlphaFoldDB" id="A0A1F2Q5A1"/>